<dbReference type="RefSeq" id="XP_013335953.1">
    <property type="nucleotide sequence ID" value="XM_013480499.1"/>
</dbReference>
<dbReference type="AlphaFoldDB" id="U6MCA4"/>
<gene>
    <name evidence="2" type="ORF">EMWEY_00056770</name>
</gene>
<feature type="transmembrane region" description="Helical" evidence="1">
    <location>
        <begin position="213"/>
        <end position="233"/>
    </location>
</feature>
<reference evidence="2" key="2">
    <citation type="submission" date="2013-10" db="EMBL/GenBank/DDBJ databases">
        <authorList>
            <person name="Aslett M."/>
        </authorList>
    </citation>
    <scope>NUCLEOTIDE SEQUENCE [LARGE SCALE GENOMIC DNA]</scope>
    <source>
        <strain evidence="2">Weybridge</strain>
    </source>
</reference>
<keyword evidence="1" id="KW-0812">Transmembrane</keyword>
<evidence type="ECO:0000313" key="3">
    <source>
        <dbReference type="Proteomes" id="UP000030763"/>
    </source>
</evidence>
<feature type="transmembrane region" description="Helical" evidence="1">
    <location>
        <begin position="245"/>
        <end position="266"/>
    </location>
</feature>
<organism evidence="2 3">
    <name type="scientific">Eimeria maxima</name>
    <name type="common">Coccidian parasite</name>
    <dbReference type="NCBI Taxonomy" id="5804"/>
    <lineage>
        <taxon>Eukaryota</taxon>
        <taxon>Sar</taxon>
        <taxon>Alveolata</taxon>
        <taxon>Apicomplexa</taxon>
        <taxon>Conoidasida</taxon>
        <taxon>Coccidia</taxon>
        <taxon>Eucoccidiorida</taxon>
        <taxon>Eimeriorina</taxon>
        <taxon>Eimeriidae</taxon>
        <taxon>Eimeria</taxon>
    </lineage>
</organism>
<evidence type="ECO:0000313" key="2">
    <source>
        <dbReference type="EMBL" id="CDJ59305.1"/>
    </source>
</evidence>
<feature type="transmembrane region" description="Helical" evidence="1">
    <location>
        <begin position="59"/>
        <end position="82"/>
    </location>
</feature>
<accession>U6MCA4</accession>
<sequence>MFGRSPPWKYSLSLGSAAWVHSFLLAAAGAWNLVLFLGVFPLKRSLTEAAVMAYSKRSLSVATALRSGFLTLAITFLLISLLTDIALCCRSKRAAYALAWLNIFASFLGLLLLMYLWTAFGILLLSTNATVGELVVWGNLDLLYVILTAVPMTKVYASLGNVFAAGGTGFEGLGFEEVAEARDKKAADIKEGRTLKMGALGTWRVGLSLEHSAVLFSLFCFAVAILDLSIFWVKISDDPLSKMNTIGIMFLVEGILMFATAISALAGSAAAAPFFTLIASIFTLLALPLSLTLVIMLCKRLFYDLKNIPRALLLNNYAALHALGAQTVLVLGALFAFAALYSLFCKQTSEAQLSESGEKSEHVQRIDLEAERQKLLPEPETLNP</sequence>
<evidence type="ECO:0000256" key="1">
    <source>
        <dbReference type="SAM" id="Phobius"/>
    </source>
</evidence>
<feature type="transmembrane region" description="Helical" evidence="1">
    <location>
        <begin position="12"/>
        <end position="39"/>
    </location>
</feature>
<dbReference type="Proteomes" id="UP000030763">
    <property type="component" value="Unassembled WGS sequence"/>
</dbReference>
<feature type="transmembrane region" description="Helical" evidence="1">
    <location>
        <begin position="272"/>
        <end position="297"/>
    </location>
</feature>
<feature type="transmembrane region" description="Helical" evidence="1">
    <location>
        <begin position="318"/>
        <end position="344"/>
    </location>
</feature>
<dbReference type="VEuPathDB" id="ToxoDB:EMWEY_00056770"/>
<dbReference type="OrthoDB" id="330682at2759"/>
<name>U6MCA4_EIMMA</name>
<dbReference type="OMA" id="GNISTAW"/>
<proteinExistence type="predicted"/>
<keyword evidence="1" id="KW-1133">Transmembrane helix</keyword>
<keyword evidence="1" id="KW-0472">Membrane</keyword>
<evidence type="ECO:0008006" key="4">
    <source>
        <dbReference type="Google" id="ProtNLM"/>
    </source>
</evidence>
<keyword evidence="3" id="KW-1185">Reference proteome</keyword>
<dbReference type="EMBL" id="HG720277">
    <property type="protein sequence ID" value="CDJ59305.1"/>
    <property type="molecule type" value="Genomic_DNA"/>
</dbReference>
<feature type="transmembrane region" description="Helical" evidence="1">
    <location>
        <begin position="94"/>
        <end position="117"/>
    </location>
</feature>
<dbReference type="GeneID" id="25339663"/>
<reference evidence="2" key="1">
    <citation type="submission" date="2013-10" db="EMBL/GenBank/DDBJ databases">
        <title>Genomic analysis of the causative agents of coccidiosis in chickens.</title>
        <authorList>
            <person name="Reid A.J."/>
            <person name="Blake D."/>
            <person name="Billington K."/>
            <person name="Browne H."/>
            <person name="Dunn M."/>
            <person name="Hung S."/>
            <person name="Kawahara F."/>
            <person name="Miranda-Saavedra D."/>
            <person name="Mourier T."/>
            <person name="Nagra H."/>
            <person name="Otto T.D."/>
            <person name="Rawlings N."/>
            <person name="Sanchez A."/>
            <person name="Sanders M."/>
            <person name="Subramaniam C."/>
            <person name="Tay Y."/>
            <person name="Dear P."/>
            <person name="Doerig C."/>
            <person name="Gruber A."/>
            <person name="Parkinson J."/>
            <person name="Shirley M."/>
            <person name="Wan K.L."/>
            <person name="Berriman M."/>
            <person name="Tomley F."/>
            <person name="Pain A."/>
        </authorList>
    </citation>
    <scope>NUCLEOTIDE SEQUENCE [LARGE SCALE GENOMIC DNA]</scope>
    <source>
        <strain evidence="2">Weybridge</strain>
    </source>
</reference>
<protein>
    <recommendedName>
        <fullName evidence="4">Transmembrane protein</fullName>
    </recommendedName>
</protein>